<organism evidence="1 2">
    <name type="scientific">Chamaesiphon polymorphus CCALA 037</name>
    <dbReference type="NCBI Taxonomy" id="2107692"/>
    <lineage>
        <taxon>Bacteria</taxon>
        <taxon>Bacillati</taxon>
        <taxon>Cyanobacteriota</taxon>
        <taxon>Cyanophyceae</taxon>
        <taxon>Gomontiellales</taxon>
        <taxon>Chamaesiphonaceae</taxon>
        <taxon>Chamaesiphon</taxon>
    </lineage>
</organism>
<dbReference type="AlphaFoldDB" id="A0A2T1GAW2"/>
<accession>A0A2T1GAW2</accession>
<dbReference type="EMBL" id="PVWO01000264">
    <property type="protein sequence ID" value="PSB54367.1"/>
    <property type="molecule type" value="Genomic_DNA"/>
</dbReference>
<evidence type="ECO:0000313" key="2">
    <source>
        <dbReference type="Proteomes" id="UP000238937"/>
    </source>
</evidence>
<gene>
    <name evidence="1" type="ORF">C7B77_18325</name>
</gene>
<dbReference type="RefSeq" id="WP_106308014.1">
    <property type="nucleotide sequence ID" value="NZ_PVWO01000264.1"/>
</dbReference>
<sequence>MEIAKFPIYQLENRSEVEIDEEEDGRFYKYWTNETALGRCLFKAAFPYGDNPKQHRMDIMSQV</sequence>
<dbReference type="Proteomes" id="UP000238937">
    <property type="component" value="Unassembled WGS sequence"/>
</dbReference>
<comment type="caution">
    <text evidence="1">The sequence shown here is derived from an EMBL/GenBank/DDBJ whole genome shotgun (WGS) entry which is preliminary data.</text>
</comment>
<reference evidence="1 2" key="1">
    <citation type="submission" date="2018-03" db="EMBL/GenBank/DDBJ databases">
        <title>The ancient ancestry and fast evolution of plastids.</title>
        <authorList>
            <person name="Moore K.R."/>
            <person name="Magnabosco C."/>
            <person name="Momper L."/>
            <person name="Gold D.A."/>
            <person name="Bosak T."/>
            <person name="Fournier G.P."/>
        </authorList>
    </citation>
    <scope>NUCLEOTIDE SEQUENCE [LARGE SCALE GENOMIC DNA]</scope>
    <source>
        <strain evidence="1 2">CCALA 037</strain>
    </source>
</reference>
<keyword evidence="2" id="KW-1185">Reference proteome</keyword>
<protein>
    <submittedName>
        <fullName evidence="1">Uncharacterized protein</fullName>
    </submittedName>
</protein>
<evidence type="ECO:0000313" key="1">
    <source>
        <dbReference type="EMBL" id="PSB54367.1"/>
    </source>
</evidence>
<proteinExistence type="predicted"/>
<name>A0A2T1GAW2_9CYAN</name>